<comment type="caution">
    <text evidence="1">The sequence shown here is derived from an EMBL/GenBank/DDBJ whole genome shotgun (WGS) entry which is preliminary data.</text>
</comment>
<dbReference type="RefSeq" id="WP_378617005.1">
    <property type="nucleotide sequence ID" value="NZ_JBHSAX010000033.1"/>
</dbReference>
<evidence type="ECO:0000313" key="2">
    <source>
        <dbReference type="Proteomes" id="UP001595696"/>
    </source>
</evidence>
<organism evidence="1 2">
    <name type="scientific">Nocardia jiangsuensis</name>
    <dbReference type="NCBI Taxonomy" id="1691563"/>
    <lineage>
        <taxon>Bacteria</taxon>
        <taxon>Bacillati</taxon>
        <taxon>Actinomycetota</taxon>
        <taxon>Actinomycetes</taxon>
        <taxon>Mycobacteriales</taxon>
        <taxon>Nocardiaceae</taxon>
        <taxon>Nocardia</taxon>
    </lineage>
</organism>
<evidence type="ECO:0000313" key="1">
    <source>
        <dbReference type="EMBL" id="MFC3966368.1"/>
    </source>
</evidence>
<proteinExistence type="predicted"/>
<dbReference type="Pfam" id="PF19474">
    <property type="entry name" value="DUF6011"/>
    <property type="match status" value="1"/>
</dbReference>
<dbReference type="InterPro" id="IPR046053">
    <property type="entry name" value="DUF6011"/>
</dbReference>
<sequence>MNNGEGPVVKLVAHCRRCGGWLLSASSVAEGIGPTCAVHERAEHRAAAALTLFDTNEPIELTLFDTAA</sequence>
<gene>
    <name evidence="1" type="ORF">ACFO0B_30670</name>
</gene>
<accession>A0ABV8E2A1</accession>
<dbReference type="EMBL" id="JBHSAX010000033">
    <property type="protein sequence ID" value="MFC3966368.1"/>
    <property type="molecule type" value="Genomic_DNA"/>
</dbReference>
<reference evidence="2" key="1">
    <citation type="journal article" date="2019" name="Int. J. Syst. Evol. Microbiol.">
        <title>The Global Catalogue of Microorganisms (GCM) 10K type strain sequencing project: providing services to taxonomists for standard genome sequencing and annotation.</title>
        <authorList>
            <consortium name="The Broad Institute Genomics Platform"/>
            <consortium name="The Broad Institute Genome Sequencing Center for Infectious Disease"/>
            <person name="Wu L."/>
            <person name="Ma J."/>
        </authorList>
    </citation>
    <scope>NUCLEOTIDE SEQUENCE [LARGE SCALE GENOMIC DNA]</scope>
    <source>
        <strain evidence="2">CGMCC 4.7330</strain>
    </source>
</reference>
<name>A0ABV8E2A1_9NOCA</name>
<protein>
    <submittedName>
        <fullName evidence="1">DUF6011 domain-containing protein</fullName>
    </submittedName>
</protein>
<dbReference type="Proteomes" id="UP001595696">
    <property type="component" value="Unassembled WGS sequence"/>
</dbReference>
<keyword evidence="2" id="KW-1185">Reference proteome</keyword>